<dbReference type="Pfam" id="PF02137">
    <property type="entry name" value="A_deamin"/>
    <property type="match status" value="1"/>
</dbReference>
<proteinExistence type="predicted"/>
<evidence type="ECO:0000259" key="1">
    <source>
        <dbReference type="PROSITE" id="PS50141"/>
    </source>
</evidence>
<dbReference type="GO" id="GO:0005730">
    <property type="term" value="C:nucleolus"/>
    <property type="evidence" value="ECO:0007669"/>
    <property type="project" value="TreeGrafter"/>
</dbReference>
<sequence length="169" mass="18800">MVAIYSAICGRIEAYISSLPPPYQLQRPLLARAASTEARTPARAPSFSVCWAATSPEPEVINATTGKLESGTPSLLCKQTMFARWQHLVRRLPLLPQDETGPELPPLPENLDSLLYNEAKQLCTTYQLAKSELTGAFSRAQLGRWIKKPLEQDQFVCELLSAEPDVLFR</sequence>
<organism evidence="2 3">
    <name type="scientific">Danaus chrysippus</name>
    <name type="common">African queen</name>
    <dbReference type="NCBI Taxonomy" id="151541"/>
    <lineage>
        <taxon>Eukaryota</taxon>
        <taxon>Metazoa</taxon>
        <taxon>Ecdysozoa</taxon>
        <taxon>Arthropoda</taxon>
        <taxon>Hexapoda</taxon>
        <taxon>Insecta</taxon>
        <taxon>Pterygota</taxon>
        <taxon>Neoptera</taxon>
        <taxon>Endopterygota</taxon>
        <taxon>Lepidoptera</taxon>
        <taxon>Glossata</taxon>
        <taxon>Ditrysia</taxon>
        <taxon>Papilionoidea</taxon>
        <taxon>Nymphalidae</taxon>
        <taxon>Danainae</taxon>
        <taxon>Danaini</taxon>
        <taxon>Danaina</taxon>
        <taxon>Danaus</taxon>
        <taxon>Anosia</taxon>
    </lineage>
</organism>
<dbReference type="GO" id="GO:0005737">
    <property type="term" value="C:cytoplasm"/>
    <property type="evidence" value="ECO:0007669"/>
    <property type="project" value="TreeGrafter"/>
</dbReference>
<comment type="caution">
    <text evidence="2">The sequence shown here is derived from an EMBL/GenBank/DDBJ whole genome shotgun (WGS) entry which is preliminary data.</text>
</comment>
<reference evidence="2" key="1">
    <citation type="submission" date="2021-09" db="EMBL/GenBank/DDBJ databases">
        <authorList>
            <person name="Martin H S."/>
        </authorList>
    </citation>
    <scope>NUCLEOTIDE SEQUENCE</scope>
</reference>
<dbReference type="PANTHER" id="PTHR10910">
    <property type="entry name" value="EUKARYOTE SPECIFIC DSRNA BINDING PROTEIN"/>
    <property type="match status" value="1"/>
</dbReference>
<dbReference type="EMBL" id="CAKASE010000072">
    <property type="protein sequence ID" value="CAG9574219.1"/>
    <property type="molecule type" value="Genomic_DNA"/>
</dbReference>
<dbReference type="GO" id="GO:0006396">
    <property type="term" value="P:RNA processing"/>
    <property type="evidence" value="ECO:0007669"/>
    <property type="project" value="InterPro"/>
</dbReference>
<keyword evidence="3" id="KW-1185">Reference proteome</keyword>
<evidence type="ECO:0000313" key="3">
    <source>
        <dbReference type="Proteomes" id="UP000789524"/>
    </source>
</evidence>
<dbReference type="GO" id="GO:0003726">
    <property type="term" value="F:double-stranded RNA adenosine deaminase activity"/>
    <property type="evidence" value="ECO:0007669"/>
    <property type="project" value="TreeGrafter"/>
</dbReference>
<gene>
    <name evidence="2" type="ORF">DCHRY22_LOCUS10810</name>
</gene>
<feature type="domain" description="A to I editase" evidence="1">
    <location>
        <begin position="1"/>
        <end position="155"/>
    </location>
</feature>
<name>A0A8J2VUC4_9NEOP</name>
<accession>A0A8J2VUC4</accession>
<dbReference type="Proteomes" id="UP000789524">
    <property type="component" value="Unassembled WGS sequence"/>
</dbReference>
<dbReference type="GO" id="GO:0003725">
    <property type="term" value="F:double-stranded RNA binding"/>
    <property type="evidence" value="ECO:0007669"/>
    <property type="project" value="TreeGrafter"/>
</dbReference>
<evidence type="ECO:0000313" key="2">
    <source>
        <dbReference type="EMBL" id="CAG9574219.1"/>
    </source>
</evidence>
<dbReference type="GO" id="GO:0006382">
    <property type="term" value="P:adenosine to inosine editing"/>
    <property type="evidence" value="ECO:0007669"/>
    <property type="project" value="TreeGrafter"/>
</dbReference>
<dbReference type="PROSITE" id="PS50141">
    <property type="entry name" value="A_DEAMIN_EDITASE"/>
    <property type="match status" value="1"/>
</dbReference>
<dbReference type="PANTHER" id="PTHR10910:SF62">
    <property type="entry name" value="AT07585P-RELATED"/>
    <property type="match status" value="1"/>
</dbReference>
<dbReference type="AlphaFoldDB" id="A0A8J2VUC4"/>
<dbReference type="GO" id="GO:0008251">
    <property type="term" value="F:tRNA-specific adenosine deaminase activity"/>
    <property type="evidence" value="ECO:0007669"/>
    <property type="project" value="TreeGrafter"/>
</dbReference>
<dbReference type="OrthoDB" id="10268011at2759"/>
<dbReference type="InterPro" id="IPR002466">
    <property type="entry name" value="A_deamin"/>
</dbReference>
<protein>
    <submittedName>
        <fullName evidence="2">(African queen) hypothetical protein</fullName>
    </submittedName>
</protein>